<proteinExistence type="predicted"/>
<keyword evidence="3" id="KW-1185">Reference proteome</keyword>
<feature type="transmembrane region" description="Helical" evidence="1">
    <location>
        <begin position="59"/>
        <end position="82"/>
    </location>
</feature>
<reference evidence="3" key="2">
    <citation type="submission" date="2015-01" db="EMBL/GenBank/DDBJ databases">
        <title>Evolutionary Origins and Diversification of the Mycorrhizal Mutualists.</title>
        <authorList>
            <consortium name="DOE Joint Genome Institute"/>
            <consortium name="Mycorrhizal Genomics Consortium"/>
            <person name="Kohler A."/>
            <person name="Kuo A."/>
            <person name="Nagy L.G."/>
            <person name="Floudas D."/>
            <person name="Copeland A."/>
            <person name="Barry K.W."/>
            <person name="Cichocki N."/>
            <person name="Veneault-Fourrey C."/>
            <person name="LaButti K."/>
            <person name="Lindquist E.A."/>
            <person name="Lipzen A."/>
            <person name="Lundell T."/>
            <person name="Morin E."/>
            <person name="Murat C."/>
            <person name="Riley R."/>
            <person name="Ohm R."/>
            <person name="Sun H."/>
            <person name="Tunlid A."/>
            <person name="Henrissat B."/>
            <person name="Grigoriev I.V."/>
            <person name="Hibbett D.S."/>
            <person name="Martin F."/>
        </authorList>
    </citation>
    <scope>NUCLEOTIDE SEQUENCE [LARGE SCALE GENOMIC DNA]</scope>
    <source>
        <strain evidence="3">LaAM-08-1</strain>
    </source>
</reference>
<dbReference type="InterPro" id="IPR027417">
    <property type="entry name" value="P-loop_NTPase"/>
</dbReference>
<evidence type="ECO:0000256" key="1">
    <source>
        <dbReference type="SAM" id="Phobius"/>
    </source>
</evidence>
<keyword evidence="1" id="KW-1133">Transmembrane helix</keyword>
<dbReference type="OrthoDB" id="2130433at2759"/>
<dbReference type="SUPFAM" id="SSF52540">
    <property type="entry name" value="P-loop containing nucleoside triphosphate hydrolases"/>
    <property type="match status" value="1"/>
</dbReference>
<dbReference type="AlphaFoldDB" id="A0A0C9XJF7"/>
<evidence type="ECO:0008006" key="4">
    <source>
        <dbReference type="Google" id="ProtNLM"/>
    </source>
</evidence>
<organism evidence="2 3">
    <name type="scientific">Laccaria amethystina LaAM-08-1</name>
    <dbReference type="NCBI Taxonomy" id="1095629"/>
    <lineage>
        <taxon>Eukaryota</taxon>
        <taxon>Fungi</taxon>
        <taxon>Dikarya</taxon>
        <taxon>Basidiomycota</taxon>
        <taxon>Agaricomycotina</taxon>
        <taxon>Agaricomycetes</taxon>
        <taxon>Agaricomycetidae</taxon>
        <taxon>Agaricales</taxon>
        <taxon>Agaricineae</taxon>
        <taxon>Hydnangiaceae</taxon>
        <taxon>Laccaria</taxon>
    </lineage>
</organism>
<reference evidence="2 3" key="1">
    <citation type="submission" date="2014-04" db="EMBL/GenBank/DDBJ databases">
        <authorList>
            <consortium name="DOE Joint Genome Institute"/>
            <person name="Kuo A."/>
            <person name="Kohler A."/>
            <person name="Nagy L.G."/>
            <person name="Floudas D."/>
            <person name="Copeland A."/>
            <person name="Barry K.W."/>
            <person name="Cichocki N."/>
            <person name="Veneault-Fourrey C."/>
            <person name="LaButti K."/>
            <person name="Lindquist E.A."/>
            <person name="Lipzen A."/>
            <person name="Lundell T."/>
            <person name="Morin E."/>
            <person name="Murat C."/>
            <person name="Sun H."/>
            <person name="Tunlid A."/>
            <person name="Henrissat B."/>
            <person name="Grigoriev I.V."/>
            <person name="Hibbett D.S."/>
            <person name="Martin F."/>
            <person name="Nordberg H.P."/>
            <person name="Cantor M.N."/>
            <person name="Hua S.X."/>
        </authorList>
    </citation>
    <scope>NUCLEOTIDE SEQUENCE [LARGE SCALE GENOMIC DNA]</scope>
    <source>
        <strain evidence="2 3">LaAM-08-1</strain>
    </source>
</reference>
<dbReference type="Gene3D" id="3.40.50.300">
    <property type="entry name" value="P-loop containing nucleotide triphosphate hydrolases"/>
    <property type="match status" value="1"/>
</dbReference>
<evidence type="ECO:0000313" key="2">
    <source>
        <dbReference type="EMBL" id="KIK01599.1"/>
    </source>
</evidence>
<name>A0A0C9XJF7_9AGAR</name>
<accession>A0A0C9XJF7</accession>
<dbReference type="Proteomes" id="UP000054477">
    <property type="component" value="Unassembled WGS sequence"/>
</dbReference>
<dbReference type="HOGENOM" id="CLU_2333935_0_0_1"/>
<gene>
    <name evidence="2" type="ORF">K443DRAFT_6780</name>
</gene>
<protein>
    <recommendedName>
        <fullName evidence="4">ABC transporter domain-containing protein</fullName>
    </recommendedName>
</protein>
<evidence type="ECO:0000313" key="3">
    <source>
        <dbReference type="Proteomes" id="UP000054477"/>
    </source>
</evidence>
<keyword evidence="1" id="KW-0812">Transmembrane</keyword>
<dbReference type="EMBL" id="KN838604">
    <property type="protein sequence ID" value="KIK01599.1"/>
    <property type="molecule type" value="Genomic_DNA"/>
</dbReference>
<sequence length="98" mass="10775">MSKSMWMPEDNDIIIPIMGPTGAGKSTFINYIAGKKPEVAESSILHKGLRLTAEDWFSWIPQGLMILASTILPYWIASVFGLKLCGSPKIEEAATTFN</sequence>
<keyword evidence="1" id="KW-0472">Membrane</keyword>